<dbReference type="Pfam" id="PF01148">
    <property type="entry name" value="CTP_transf_1"/>
    <property type="match status" value="1"/>
</dbReference>
<evidence type="ECO:0000256" key="14">
    <source>
        <dbReference type="ARBA" id="ARBA00023098"/>
    </source>
</evidence>
<evidence type="ECO:0000256" key="13">
    <source>
        <dbReference type="ARBA" id="ARBA00022989"/>
    </source>
</evidence>
<comment type="caution">
    <text evidence="20">The sequence shown here is derived from an EMBL/GenBank/DDBJ whole genome shotgun (WGS) entry which is preliminary data.</text>
</comment>
<reference evidence="20" key="1">
    <citation type="submission" date="2013-04" db="EMBL/GenBank/DDBJ databases">
        <title>The genome sequencing project of 58 acetic acid bacteria.</title>
        <authorList>
            <person name="Okamoto-Kainuma A."/>
            <person name="Ishikawa M."/>
            <person name="Umino S."/>
            <person name="Koizumi Y."/>
            <person name="Shiwa Y."/>
            <person name="Yoshikawa H."/>
            <person name="Matsutani M."/>
            <person name="Matsushita K."/>
        </authorList>
    </citation>
    <scope>NUCLEOTIDE SEQUENCE</scope>
    <source>
        <strain evidence="20">DSM 15669</strain>
    </source>
</reference>
<keyword evidence="13 19" id="KW-1133">Transmembrane helix</keyword>
<feature type="transmembrane region" description="Helical" evidence="19">
    <location>
        <begin position="7"/>
        <end position="25"/>
    </location>
</feature>
<evidence type="ECO:0000256" key="9">
    <source>
        <dbReference type="ARBA" id="ARBA00022516"/>
    </source>
</evidence>
<evidence type="ECO:0000256" key="16">
    <source>
        <dbReference type="ARBA" id="ARBA00023209"/>
    </source>
</evidence>
<keyword evidence="17" id="KW-1208">Phospholipid metabolism</keyword>
<evidence type="ECO:0000256" key="17">
    <source>
        <dbReference type="ARBA" id="ARBA00023264"/>
    </source>
</evidence>
<proteinExistence type="inferred from homology"/>
<evidence type="ECO:0000256" key="1">
    <source>
        <dbReference type="ARBA" id="ARBA00001698"/>
    </source>
</evidence>
<feature type="transmembrane region" description="Helical" evidence="19">
    <location>
        <begin position="78"/>
        <end position="110"/>
    </location>
</feature>
<feature type="transmembrane region" description="Helical" evidence="19">
    <location>
        <begin position="156"/>
        <end position="178"/>
    </location>
</feature>
<sequence length="257" mass="26837">MTELQKRLLSSAVLVPVAVACLWYGRWAYDALILAVMVGMVWEGATLLGQKMRCLRGALLLLWPFCAGVLAIKEQWLSVLYLALAALFFGVRLWGAVLVSLIGGSALLYLRARPDGLYETLFVMAVVVASDSSAYAVGRLIGGAKLAPSISPGKTISGSIGGLVGAALMGGVIAYCAMGHWCGSAFLWGAVVGVAAQCGDLGESAFKRRLGVKDSGALIPGHGGLLDRFDGLLLAAPLAALIAFLSHHKPLWLLGVG</sequence>
<evidence type="ECO:0000256" key="7">
    <source>
        <dbReference type="ARBA" id="ARBA00019373"/>
    </source>
</evidence>
<evidence type="ECO:0000256" key="4">
    <source>
        <dbReference type="ARBA" id="ARBA00005189"/>
    </source>
</evidence>
<keyword evidence="9" id="KW-0444">Lipid biosynthesis</keyword>
<evidence type="ECO:0000313" key="20">
    <source>
        <dbReference type="EMBL" id="GBQ06813.1"/>
    </source>
</evidence>
<keyword evidence="14" id="KW-0443">Lipid metabolism</keyword>
<dbReference type="EMBL" id="BAQD01000015">
    <property type="protein sequence ID" value="GBQ06813.1"/>
    <property type="molecule type" value="Genomic_DNA"/>
</dbReference>
<dbReference type="Proteomes" id="UP001062901">
    <property type="component" value="Unassembled WGS sequence"/>
</dbReference>
<keyword evidence="15 19" id="KW-0472">Membrane</keyword>
<evidence type="ECO:0000256" key="10">
    <source>
        <dbReference type="ARBA" id="ARBA00022679"/>
    </source>
</evidence>
<evidence type="ECO:0000256" key="5">
    <source>
        <dbReference type="ARBA" id="ARBA00010185"/>
    </source>
</evidence>
<evidence type="ECO:0000256" key="8">
    <source>
        <dbReference type="ARBA" id="ARBA00022475"/>
    </source>
</evidence>
<keyword evidence="8" id="KW-1003">Cell membrane</keyword>
<dbReference type="GO" id="GO:0016779">
    <property type="term" value="F:nucleotidyltransferase activity"/>
    <property type="evidence" value="ECO:0007669"/>
    <property type="project" value="UniProtKB-KW"/>
</dbReference>
<dbReference type="InterPro" id="IPR000374">
    <property type="entry name" value="PC_trans"/>
</dbReference>
<gene>
    <name evidence="20" type="ORF">AA15669_1101</name>
</gene>
<comment type="catalytic activity">
    <reaction evidence="1 18">
        <text>a 1,2-diacyl-sn-glycero-3-phosphate + CTP + H(+) = a CDP-1,2-diacyl-sn-glycerol + diphosphate</text>
        <dbReference type="Rhea" id="RHEA:16229"/>
        <dbReference type="ChEBI" id="CHEBI:15378"/>
        <dbReference type="ChEBI" id="CHEBI:33019"/>
        <dbReference type="ChEBI" id="CHEBI:37563"/>
        <dbReference type="ChEBI" id="CHEBI:58332"/>
        <dbReference type="ChEBI" id="CHEBI:58608"/>
        <dbReference type="EC" id="2.7.7.41"/>
    </reaction>
</comment>
<dbReference type="PROSITE" id="PS51257">
    <property type="entry name" value="PROKAR_LIPOPROTEIN"/>
    <property type="match status" value="1"/>
</dbReference>
<dbReference type="RefSeq" id="WP_018979173.1">
    <property type="nucleotide sequence ID" value="NZ_BAQD01000015.1"/>
</dbReference>
<evidence type="ECO:0000256" key="12">
    <source>
        <dbReference type="ARBA" id="ARBA00022695"/>
    </source>
</evidence>
<evidence type="ECO:0000256" key="2">
    <source>
        <dbReference type="ARBA" id="ARBA00004651"/>
    </source>
</evidence>
<evidence type="ECO:0000313" key="21">
    <source>
        <dbReference type="Proteomes" id="UP001062901"/>
    </source>
</evidence>
<keyword evidence="10 18" id="KW-0808">Transferase</keyword>
<comment type="pathway">
    <text evidence="3 18">Phospholipid metabolism; CDP-diacylglycerol biosynthesis; CDP-diacylglycerol from sn-glycerol 3-phosphate: step 3/3.</text>
</comment>
<evidence type="ECO:0000256" key="3">
    <source>
        <dbReference type="ARBA" id="ARBA00005119"/>
    </source>
</evidence>
<feature type="transmembrane region" description="Helical" evidence="19">
    <location>
        <begin position="229"/>
        <end position="247"/>
    </location>
</feature>
<evidence type="ECO:0000256" key="15">
    <source>
        <dbReference type="ARBA" id="ARBA00023136"/>
    </source>
</evidence>
<dbReference type="EC" id="2.7.7.41" evidence="6 18"/>
<evidence type="ECO:0000256" key="19">
    <source>
        <dbReference type="SAM" id="Phobius"/>
    </source>
</evidence>
<comment type="similarity">
    <text evidence="5 18">Belongs to the CDS family.</text>
</comment>
<accession>A0ABQ0NYR4</accession>
<evidence type="ECO:0000256" key="11">
    <source>
        <dbReference type="ARBA" id="ARBA00022692"/>
    </source>
</evidence>
<feature type="transmembrane region" description="Helical" evidence="19">
    <location>
        <begin position="117"/>
        <end position="136"/>
    </location>
</feature>
<keyword evidence="12 18" id="KW-0548">Nucleotidyltransferase</keyword>
<organism evidence="20 21">
    <name type="scientific">Saccharibacter floricola DSM 15669</name>
    <dbReference type="NCBI Taxonomy" id="1123227"/>
    <lineage>
        <taxon>Bacteria</taxon>
        <taxon>Pseudomonadati</taxon>
        <taxon>Pseudomonadota</taxon>
        <taxon>Alphaproteobacteria</taxon>
        <taxon>Acetobacterales</taxon>
        <taxon>Acetobacteraceae</taxon>
        <taxon>Saccharibacter</taxon>
    </lineage>
</organism>
<dbReference type="PANTHER" id="PTHR46382">
    <property type="entry name" value="PHOSPHATIDATE CYTIDYLYLTRANSFERASE"/>
    <property type="match status" value="1"/>
</dbReference>
<comment type="subcellular location">
    <subcellularLocation>
        <location evidence="2">Cell membrane</location>
        <topology evidence="2">Multi-pass membrane protein</topology>
    </subcellularLocation>
</comment>
<evidence type="ECO:0000256" key="6">
    <source>
        <dbReference type="ARBA" id="ARBA00012487"/>
    </source>
</evidence>
<dbReference type="PANTHER" id="PTHR46382:SF1">
    <property type="entry name" value="PHOSPHATIDATE CYTIDYLYLTRANSFERASE"/>
    <property type="match status" value="1"/>
</dbReference>
<dbReference type="PROSITE" id="PS01315">
    <property type="entry name" value="CDS"/>
    <property type="match status" value="1"/>
</dbReference>
<keyword evidence="11 18" id="KW-0812">Transmembrane</keyword>
<evidence type="ECO:0000256" key="18">
    <source>
        <dbReference type="RuleBase" id="RU003938"/>
    </source>
</evidence>
<comment type="pathway">
    <text evidence="4">Lipid metabolism.</text>
</comment>
<keyword evidence="21" id="KW-1185">Reference proteome</keyword>
<keyword evidence="16" id="KW-0594">Phospholipid biosynthesis</keyword>
<protein>
    <recommendedName>
        <fullName evidence="7 18">Phosphatidate cytidylyltransferase</fullName>
        <ecNumber evidence="6 18">2.7.7.41</ecNumber>
    </recommendedName>
</protein>
<feature type="transmembrane region" description="Helical" evidence="19">
    <location>
        <begin position="55"/>
        <end position="72"/>
    </location>
</feature>
<name>A0ABQ0NYR4_9PROT</name>